<evidence type="ECO:0000256" key="11">
    <source>
        <dbReference type="ARBA" id="ARBA00023136"/>
    </source>
</evidence>
<evidence type="ECO:0000313" key="13">
    <source>
        <dbReference type="EMBL" id="KAG8571376.1"/>
    </source>
</evidence>
<dbReference type="FunFam" id="3.10.450.320:FF:000001">
    <property type="entry name" value="Mitochondrial import inner membrane translocase subunit Tim21"/>
    <property type="match status" value="1"/>
</dbReference>
<evidence type="ECO:0000256" key="6">
    <source>
        <dbReference type="ARBA" id="ARBA00022927"/>
    </source>
</evidence>
<keyword evidence="4 12" id="KW-0813">Transport</keyword>
<evidence type="ECO:0000256" key="2">
    <source>
        <dbReference type="ARBA" id="ARBA00010867"/>
    </source>
</evidence>
<reference evidence="13" key="1">
    <citation type="thesis" date="2020" institute="ProQuest LLC" country="789 East Eisenhower Parkway, Ann Arbor, MI, USA">
        <title>Comparative Genomics and Chromosome Evolution.</title>
        <authorList>
            <person name="Mudd A.B."/>
        </authorList>
    </citation>
    <scope>NUCLEOTIDE SEQUENCE</scope>
    <source>
        <strain evidence="13">237g6f4</strain>
        <tissue evidence="13">Blood</tissue>
    </source>
</reference>
<keyword evidence="7" id="KW-0809">Transit peptide</keyword>
<comment type="subcellular location">
    <subcellularLocation>
        <location evidence="12">Mitochondrion inner membrane</location>
        <topology evidence="12">Single-pass membrane protein</topology>
    </subcellularLocation>
    <subcellularLocation>
        <location evidence="1">Mitochondrion membrane</location>
        <topology evidence="1">Single-pass membrane protein</topology>
    </subcellularLocation>
</comment>
<dbReference type="EMBL" id="WNYA01000005">
    <property type="protein sequence ID" value="KAG8571376.1"/>
    <property type="molecule type" value="Genomic_DNA"/>
</dbReference>
<evidence type="ECO:0000256" key="3">
    <source>
        <dbReference type="ARBA" id="ARBA00020726"/>
    </source>
</evidence>
<accession>A0AAV7BFI6</accession>
<protein>
    <recommendedName>
        <fullName evidence="3 12">Mitochondrial import inner membrane translocase subunit Tim21</fullName>
    </recommendedName>
</protein>
<comment type="function">
    <text evidence="12">Essential component of the TIM23 complex, a complex that mediates the translocation of transit peptide-containing proteins across the mitochondrial inner membrane.</text>
</comment>
<evidence type="ECO:0000256" key="12">
    <source>
        <dbReference type="RuleBase" id="RU367142"/>
    </source>
</evidence>
<evidence type="ECO:0000256" key="1">
    <source>
        <dbReference type="ARBA" id="ARBA00004304"/>
    </source>
</evidence>
<name>A0AAV7BFI6_ENGPU</name>
<dbReference type="AlphaFoldDB" id="A0AAV7BFI6"/>
<organism evidence="13 14">
    <name type="scientific">Engystomops pustulosus</name>
    <name type="common">Tungara frog</name>
    <name type="synonym">Physalaemus pustulosus</name>
    <dbReference type="NCBI Taxonomy" id="76066"/>
    <lineage>
        <taxon>Eukaryota</taxon>
        <taxon>Metazoa</taxon>
        <taxon>Chordata</taxon>
        <taxon>Craniata</taxon>
        <taxon>Vertebrata</taxon>
        <taxon>Euteleostomi</taxon>
        <taxon>Amphibia</taxon>
        <taxon>Batrachia</taxon>
        <taxon>Anura</taxon>
        <taxon>Neobatrachia</taxon>
        <taxon>Hyloidea</taxon>
        <taxon>Leptodactylidae</taxon>
        <taxon>Leiuperinae</taxon>
        <taxon>Engystomops</taxon>
    </lineage>
</organism>
<comment type="similarity">
    <text evidence="2 12">Belongs to the TIM21 family.</text>
</comment>
<keyword evidence="9 12" id="KW-0811">Translocation</keyword>
<dbReference type="PANTHER" id="PTHR13032">
    <property type="entry name" value="MITOCHONDRIAL IMPORT INNER MEMBRANE TRANSLOCASE SUBUNIT TIM21"/>
    <property type="match status" value="1"/>
</dbReference>
<keyword evidence="11 12" id="KW-0472">Membrane</keyword>
<evidence type="ECO:0000256" key="10">
    <source>
        <dbReference type="ARBA" id="ARBA00023128"/>
    </source>
</evidence>
<proteinExistence type="inferred from homology"/>
<gene>
    <name evidence="13" type="ORF">GDO81_011619</name>
</gene>
<dbReference type="InterPro" id="IPR013261">
    <property type="entry name" value="Tim21"/>
</dbReference>
<dbReference type="GO" id="GO:0030150">
    <property type="term" value="P:protein import into mitochondrial matrix"/>
    <property type="evidence" value="ECO:0007669"/>
    <property type="project" value="UniProtKB-UniRule"/>
</dbReference>
<dbReference type="InterPro" id="IPR038552">
    <property type="entry name" value="Tim21_IMS_sf"/>
</dbReference>
<keyword evidence="6 12" id="KW-0653">Protein transport</keyword>
<dbReference type="Proteomes" id="UP000824782">
    <property type="component" value="Unassembled WGS sequence"/>
</dbReference>
<evidence type="ECO:0000256" key="4">
    <source>
        <dbReference type="ARBA" id="ARBA00022448"/>
    </source>
</evidence>
<sequence length="228" mass="25573">MSLCQHLWRAAGRRQPLLYYSVGAKGHSFLLPHGARAPSIGCCGVQPFFTGRCLSQVREQEKRSSVQARTEGAPPLTTAQKVKRVGADITYLIVALIGAGITGGLFYVIFKELFSSSSPSKLYGNTFEKCRNHPEIIGAFGEPIKAFGETTKRGRRQHVASTEYFKDGLKCMRLKFYISGAEPKLQGVVHADFKENPESKKYEFQYILVEVDSFPRRTIVVEDNRYKN</sequence>
<keyword evidence="12" id="KW-0999">Mitochondrion inner membrane</keyword>
<keyword evidence="14" id="KW-1185">Reference proteome</keyword>
<dbReference type="Pfam" id="PF08294">
    <property type="entry name" value="TIM21"/>
    <property type="match status" value="1"/>
</dbReference>
<feature type="transmembrane region" description="Helical" evidence="12">
    <location>
        <begin position="89"/>
        <end position="110"/>
    </location>
</feature>
<keyword evidence="10 12" id="KW-0496">Mitochondrion</keyword>
<evidence type="ECO:0000256" key="9">
    <source>
        <dbReference type="ARBA" id="ARBA00023010"/>
    </source>
</evidence>
<evidence type="ECO:0000313" key="14">
    <source>
        <dbReference type="Proteomes" id="UP000824782"/>
    </source>
</evidence>
<comment type="subunit">
    <text evidence="12">Component of the TIM23 complex.</text>
</comment>
<comment type="caution">
    <text evidence="13">The sequence shown here is derived from an EMBL/GenBank/DDBJ whole genome shotgun (WGS) entry which is preliminary data.</text>
</comment>
<evidence type="ECO:0000256" key="8">
    <source>
        <dbReference type="ARBA" id="ARBA00022989"/>
    </source>
</evidence>
<evidence type="ECO:0000256" key="7">
    <source>
        <dbReference type="ARBA" id="ARBA00022946"/>
    </source>
</evidence>
<evidence type="ECO:0000256" key="5">
    <source>
        <dbReference type="ARBA" id="ARBA00022692"/>
    </source>
</evidence>
<dbReference type="Gene3D" id="3.10.450.320">
    <property type="entry name" value="Mitochondrial import inner membrane translocase subunit Tim21"/>
    <property type="match status" value="1"/>
</dbReference>
<dbReference type="GO" id="GO:0005744">
    <property type="term" value="C:TIM23 mitochondrial import inner membrane translocase complex"/>
    <property type="evidence" value="ECO:0007669"/>
    <property type="project" value="UniProtKB-UniRule"/>
</dbReference>
<dbReference type="PANTHER" id="PTHR13032:SF6">
    <property type="entry name" value="MITOCHONDRIAL IMPORT INNER MEMBRANE TRANSLOCASE SUBUNIT TIM21"/>
    <property type="match status" value="1"/>
</dbReference>
<keyword evidence="5 12" id="KW-0812">Transmembrane</keyword>
<keyword evidence="8 12" id="KW-1133">Transmembrane helix</keyword>